<dbReference type="InterPro" id="IPR002563">
    <property type="entry name" value="Flavin_Rdtase-like_dom"/>
</dbReference>
<dbReference type="SUPFAM" id="SSF50475">
    <property type="entry name" value="FMN-binding split barrel"/>
    <property type="match status" value="1"/>
</dbReference>
<dbReference type="EMBL" id="NQOU01000004">
    <property type="protein sequence ID" value="RII82414.1"/>
    <property type="molecule type" value="Genomic_DNA"/>
</dbReference>
<dbReference type="PANTHER" id="PTHR30466:SF11">
    <property type="entry name" value="FLAVIN-DEPENDENT MONOOXYGENASE, REDUCTASE SUBUNIT HSAB"/>
    <property type="match status" value="1"/>
</dbReference>
<evidence type="ECO:0000313" key="4">
    <source>
        <dbReference type="EMBL" id="RII82414.1"/>
    </source>
</evidence>
<dbReference type="GO" id="GO:0042602">
    <property type="term" value="F:riboflavin reductase (NADPH) activity"/>
    <property type="evidence" value="ECO:0007669"/>
    <property type="project" value="TreeGrafter"/>
</dbReference>
<dbReference type="Proteomes" id="UP000266483">
    <property type="component" value="Unassembled WGS sequence"/>
</dbReference>
<keyword evidence="2" id="KW-0560">Oxidoreductase</keyword>
<dbReference type="InterPro" id="IPR050268">
    <property type="entry name" value="NADH-dep_flavin_reductase"/>
</dbReference>
<dbReference type="Pfam" id="PF01613">
    <property type="entry name" value="Flavin_Reduct"/>
    <property type="match status" value="1"/>
</dbReference>
<gene>
    <name evidence="4" type="ORF">CJO09_10975</name>
    <name evidence="5" type="ORF">CJP73_02920</name>
</gene>
<dbReference type="RefSeq" id="WP_114420377.1">
    <property type="nucleotide sequence ID" value="NZ_CP170494.1"/>
</dbReference>
<dbReference type="PANTHER" id="PTHR30466">
    <property type="entry name" value="FLAVIN REDUCTASE"/>
    <property type="match status" value="1"/>
</dbReference>
<evidence type="ECO:0000313" key="7">
    <source>
        <dbReference type="Proteomes" id="UP000266483"/>
    </source>
</evidence>
<comment type="caution">
    <text evidence="5">The sequence shown here is derived from an EMBL/GenBank/DDBJ whole genome shotgun (WGS) entry which is preliminary data.</text>
</comment>
<dbReference type="Gene3D" id="2.30.110.10">
    <property type="entry name" value="Electron Transport, Fmn-binding Protein, Chain A"/>
    <property type="match status" value="1"/>
</dbReference>
<evidence type="ECO:0000256" key="2">
    <source>
        <dbReference type="ARBA" id="ARBA00023002"/>
    </source>
</evidence>
<organism evidence="5 6">
    <name type="scientific">Neopusillimonas maritima</name>
    <dbReference type="NCBI Taxonomy" id="2026239"/>
    <lineage>
        <taxon>Bacteria</taxon>
        <taxon>Pseudomonadati</taxon>
        <taxon>Pseudomonadota</taxon>
        <taxon>Betaproteobacteria</taxon>
        <taxon>Burkholderiales</taxon>
        <taxon>Alcaligenaceae</taxon>
        <taxon>Neopusillimonas</taxon>
    </lineage>
</organism>
<dbReference type="SMART" id="SM00903">
    <property type="entry name" value="Flavin_Reduct"/>
    <property type="match status" value="1"/>
</dbReference>
<reference evidence="6 7" key="1">
    <citation type="submission" date="2017-08" db="EMBL/GenBank/DDBJ databases">
        <title>Pusillimonas indicus sp. nov., a member of the family Alcaligenaceae isolated from surface seawater.</title>
        <authorList>
            <person name="Li J."/>
        </authorList>
    </citation>
    <scope>NUCLEOTIDE SEQUENCE [LARGE SCALE GENOMIC DNA]</scope>
    <source>
        <strain evidence="4 7">17-4A</strain>
        <strain evidence="5 6">L52-1-41</strain>
    </source>
</reference>
<evidence type="ECO:0000313" key="6">
    <source>
        <dbReference type="Proteomes" id="UP000266206"/>
    </source>
</evidence>
<dbReference type="GO" id="GO:0010181">
    <property type="term" value="F:FMN binding"/>
    <property type="evidence" value="ECO:0007669"/>
    <property type="project" value="InterPro"/>
</dbReference>
<dbReference type="InterPro" id="IPR012349">
    <property type="entry name" value="Split_barrel_FMN-bd"/>
</dbReference>
<proteinExistence type="inferred from homology"/>
<accession>A0A3A1YYK8</accession>
<evidence type="ECO:0000313" key="5">
    <source>
        <dbReference type="EMBL" id="RIY42399.1"/>
    </source>
</evidence>
<sequence>MIEAKPELRHAFGRFATGIAVVTTLNEENEPYGLTINSFASVSMAPPMISWNVIRGSTAHNTICQTKRFVINILAKEQRHIAQQMTGPIEHRFHCLACEWSDSGLPVIPGALATFVCSTHALVEAGDHDIVLGIVNDFSHRDGAPLVYWKGEYASAMHDSV</sequence>
<evidence type="ECO:0000256" key="1">
    <source>
        <dbReference type="ARBA" id="ARBA00008898"/>
    </source>
</evidence>
<comment type="similarity">
    <text evidence="1">Belongs to the non-flavoprotein flavin reductase family.</text>
</comment>
<dbReference type="OrthoDB" id="9792858at2"/>
<name>A0A3A1YYK8_9BURK</name>
<dbReference type="Proteomes" id="UP000266206">
    <property type="component" value="Unassembled WGS sequence"/>
</dbReference>
<evidence type="ECO:0000259" key="3">
    <source>
        <dbReference type="SMART" id="SM00903"/>
    </source>
</evidence>
<dbReference type="AlphaFoldDB" id="A0A3A1YYK8"/>
<feature type="domain" description="Flavin reductase like" evidence="3">
    <location>
        <begin position="12"/>
        <end position="155"/>
    </location>
</feature>
<dbReference type="EMBL" id="NQYH01000001">
    <property type="protein sequence ID" value="RIY42399.1"/>
    <property type="molecule type" value="Genomic_DNA"/>
</dbReference>
<keyword evidence="7" id="KW-1185">Reference proteome</keyword>
<protein>
    <recommendedName>
        <fullName evidence="3">Flavin reductase like domain-containing protein</fullName>
    </recommendedName>
</protein>